<organism evidence="2 3">
    <name type="scientific">Hohenbuehelia grisea</name>
    <dbReference type="NCBI Taxonomy" id="104357"/>
    <lineage>
        <taxon>Eukaryota</taxon>
        <taxon>Fungi</taxon>
        <taxon>Dikarya</taxon>
        <taxon>Basidiomycota</taxon>
        <taxon>Agaricomycotina</taxon>
        <taxon>Agaricomycetes</taxon>
        <taxon>Agaricomycetidae</taxon>
        <taxon>Agaricales</taxon>
        <taxon>Pleurotineae</taxon>
        <taxon>Pleurotaceae</taxon>
        <taxon>Hohenbuehelia</taxon>
    </lineage>
</organism>
<reference evidence="3" key="1">
    <citation type="submission" date="2024-06" db="EMBL/GenBank/DDBJ databases">
        <title>Multi-omics analyses provide insights into the biosynthesis of the anticancer antibiotic pleurotin in Hohenbuehelia grisea.</title>
        <authorList>
            <person name="Weaver J.A."/>
            <person name="Alberti F."/>
        </authorList>
    </citation>
    <scope>NUCLEOTIDE SEQUENCE [LARGE SCALE GENOMIC DNA]</scope>
    <source>
        <strain evidence="3">T-177</strain>
    </source>
</reference>
<feature type="compositionally biased region" description="Polar residues" evidence="1">
    <location>
        <begin position="91"/>
        <end position="101"/>
    </location>
</feature>
<dbReference type="Proteomes" id="UP001556367">
    <property type="component" value="Unassembled WGS sequence"/>
</dbReference>
<evidence type="ECO:0008006" key="4">
    <source>
        <dbReference type="Google" id="ProtNLM"/>
    </source>
</evidence>
<comment type="caution">
    <text evidence="2">The sequence shown here is derived from an EMBL/GenBank/DDBJ whole genome shotgun (WGS) entry which is preliminary data.</text>
</comment>
<name>A0ABR3JZ98_9AGAR</name>
<evidence type="ECO:0000313" key="2">
    <source>
        <dbReference type="EMBL" id="KAL0961167.1"/>
    </source>
</evidence>
<sequence>MTNPVRHLFRIFRRWLVRPQAFMYFTSLASHERSDLMVASDHSSVPTTLWTRRLIIRNVTALRDAKAVNGSQNAPGEVMQYTEITINSSPASLNLSRSTGRQPRYYDQTPRRGEGSLRTLHCSS</sequence>
<feature type="region of interest" description="Disordered" evidence="1">
    <location>
        <begin position="91"/>
        <end position="124"/>
    </location>
</feature>
<proteinExistence type="predicted"/>
<accession>A0ABR3JZ98</accession>
<evidence type="ECO:0000313" key="3">
    <source>
        <dbReference type="Proteomes" id="UP001556367"/>
    </source>
</evidence>
<dbReference type="EMBL" id="JASNQZ010000001">
    <property type="protein sequence ID" value="KAL0961167.1"/>
    <property type="molecule type" value="Genomic_DNA"/>
</dbReference>
<gene>
    <name evidence="2" type="ORF">HGRIS_006139</name>
</gene>
<keyword evidence="3" id="KW-1185">Reference proteome</keyword>
<protein>
    <recommendedName>
        <fullName evidence="4">Secreted protein</fullName>
    </recommendedName>
</protein>
<evidence type="ECO:0000256" key="1">
    <source>
        <dbReference type="SAM" id="MobiDB-lite"/>
    </source>
</evidence>